<keyword evidence="2" id="KW-1185">Reference proteome</keyword>
<dbReference type="EMBL" id="KZ679680">
    <property type="protein sequence ID" value="PTB54565.1"/>
    <property type="molecule type" value="Genomic_DNA"/>
</dbReference>
<protein>
    <submittedName>
        <fullName evidence="1">Uncharacterized protein</fullName>
    </submittedName>
</protein>
<evidence type="ECO:0000313" key="1">
    <source>
        <dbReference type="EMBL" id="PTB54565.1"/>
    </source>
</evidence>
<sequence length="78" mass="8329">MPSRLTGVIGTTYVTLPCLVAAEHDHPASNRFVMANRCNYILSSCGGAHLTTGSGRMAAVFVYLIKILGPYCAERIGL</sequence>
<dbReference type="Proteomes" id="UP000241690">
    <property type="component" value="Unassembled WGS sequence"/>
</dbReference>
<reference evidence="1 2" key="1">
    <citation type="submission" date="2016-07" db="EMBL/GenBank/DDBJ databases">
        <title>Multiple horizontal gene transfer events from other fungi enriched the ability of initially mycotrophic Trichoderma (Ascomycota) to feed on dead plant biomass.</title>
        <authorList>
            <consortium name="DOE Joint Genome Institute"/>
            <person name="Aerts A."/>
            <person name="Atanasova L."/>
            <person name="Chenthamara K."/>
            <person name="Zhang J."/>
            <person name="Grujic M."/>
            <person name="Henrissat B."/>
            <person name="Kuo A."/>
            <person name="Salamov A."/>
            <person name="Lipzen A."/>
            <person name="Labutti K."/>
            <person name="Barry K."/>
            <person name="Miao Y."/>
            <person name="Rahimi M.J."/>
            <person name="Shen Q."/>
            <person name="Grigoriev I.V."/>
            <person name="Kubicek C.P."/>
            <person name="Druzhinina I.S."/>
        </authorList>
    </citation>
    <scope>NUCLEOTIDE SEQUENCE [LARGE SCALE GENOMIC DNA]</scope>
    <source>
        <strain evidence="1 2">CBS 226.95</strain>
    </source>
</reference>
<name>A0A2T4ABW2_TRIHA</name>
<gene>
    <name evidence="1" type="ORF">M431DRAFT_507977</name>
</gene>
<dbReference type="AlphaFoldDB" id="A0A2T4ABW2"/>
<dbReference type="GeneID" id="36627616"/>
<accession>A0A2T4ABW2</accession>
<evidence type="ECO:0000313" key="2">
    <source>
        <dbReference type="Proteomes" id="UP000241690"/>
    </source>
</evidence>
<proteinExistence type="predicted"/>
<dbReference type="RefSeq" id="XP_024774242.1">
    <property type="nucleotide sequence ID" value="XM_024919047.1"/>
</dbReference>
<organism evidence="1 2">
    <name type="scientific">Trichoderma harzianum CBS 226.95</name>
    <dbReference type="NCBI Taxonomy" id="983964"/>
    <lineage>
        <taxon>Eukaryota</taxon>
        <taxon>Fungi</taxon>
        <taxon>Dikarya</taxon>
        <taxon>Ascomycota</taxon>
        <taxon>Pezizomycotina</taxon>
        <taxon>Sordariomycetes</taxon>
        <taxon>Hypocreomycetidae</taxon>
        <taxon>Hypocreales</taxon>
        <taxon>Hypocreaceae</taxon>
        <taxon>Trichoderma</taxon>
    </lineage>
</organism>